<sequence length="134" mass="15557">MSKDTFVFLSEFRYQLRKFLNFSESAAREIGITPQQHQLLLTVMGFPDRNYATPGELSQRLQITHHACVGLIDRCEQTGLVTRRKNPLDGRSVLIEVTELGRDKLEKLSEIHLEEINRIRFLQDHYAKEIKGES</sequence>
<dbReference type="Proteomes" id="UP001597318">
    <property type="component" value="Unassembled WGS sequence"/>
</dbReference>
<keyword evidence="1" id="KW-0238">DNA-binding</keyword>
<evidence type="ECO:0000259" key="2">
    <source>
        <dbReference type="PROSITE" id="PS50995"/>
    </source>
</evidence>
<dbReference type="SMART" id="SM00347">
    <property type="entry name" value="HTH_MARR"/>
    <property type="match status" value="1"/>
</dbReference>
<organism evidence="3 4">
    <name type="scientific">Metabacillus endolithicus</name>
    <dbReference type="NCBI Taxonomy" id="1535204"/>
    <lineage>
        <taxon>Bacteria</taxon>
        <taxon>Bacillati</taxon>
        <taxon>Bacillota</taxon>
        <taxon>Bacilli</taxon>
        <taxon>Bacillales</taxon>
        <taxon>Bacillaceae</taxon>
        <taxon>Metabacillus</taxon>
    </lineage>
</organism>
<dbReference type="InterPro" id="IPR036390">
    <property type="entry name" value="WH_DNA-bd_sf"/>
</dbReference>
<dbReference type="Gene3D" id="1.10.10.10">
    <property type="entry name" value="Winged helix-like DNA-binding domain superfamily/Winged helix DNA-binding domain"/>
    <property type="match status" value="1"/>
</dbReference>
<dbReference type="PANTHER" id="PTHR33164:SF104">
    <property type="entry name" value="TRANSCRIPTIONAL REGULATORY PROTEIN"/>
    <property type="match status" value="1"/>
</dbReference>
<comment type="caution">
    <text evidence="3">The sequence shown here is derived from an EMBL/GenBank/DDBJ whole genome shotgun (WGS) entry which is preliminary data.</text>
</comment>
<reference evidence="4" key="1">
    <citation type="journal article" date="2019" name="Int. J. Syst. Evol. Microbiol.">
        <title>The Global Catalogue of Microorganisms (GCM) 10K type strain sequencing project: providing services to taxonomists for standard genome sequencing and annotation.</title>
        <authorList>
            <consortium name="The Broad Institute Genomics Platform"/>
            <consortium name="The Broad Institute Genome Sequencing Center for Infectious Disease"/>
            <person name="Wu L."/>
            <person name="Ma J."/>
        </authorList>
    </citation>
    <scope>NUCLEOTIDE SEQUENCE [LARGE SCALE GENOMIC DNA]</scope>
    <source>
        <strain evidence="4">CGMCC 1.15474</strain>
    </source>
</reference>
<dbReference type="InterPro" id="IPR000835">
    <property type="entry name" value="HTH_MarR-typ"/>
</dbReference>
<dbReference type="EMBL" id="JBHUIK010000007">
    <property type="protein sequence ID" value="MFD2216381.1"/>
    <property type="molecule type" value="Genomic_DNA"/>
</dbReference>
<gene>
    <name evidence="3" type="ORF">ACFSKK_22140</name>
</gene>
<keyword evidence="4" id="KW-1185">Reference proteome</keyword>
<dbReference type="PANTHER" id="PTHR33164">
    <property type="entry name" value="TRANSCRIPTIONAL REGULATOR, MARR FAMILY"/>
    <property type="match status" value="1"/>
</dbReference>
<dbReference type="PROSITE" id="PS50995">
    <property type="entry name" value="HTH_MARR_2"/>
    <property type="match status" value="1"/>
</dbReference>
<dbReference type="SUPFAM" id="SSF46785">
    <property type="entry name" value="Winged helix' DNA-binding domain"/>
    <property type="match status" value="1"/>
</dbReference>
<dbReference type="InterPro" id="IPR036388">
    <property type="entry name" value="WH-like_DNA-bd_sf"/>
</dbReference>
<feature type="domain" description="HTH marR-type" evidence="2">
    <location>
        <begin position="2"/>
        <end position="134"/>
    </location>
</feature>
<evidence type="ECO:0000313" key="4">
    <source>
        <dbReference type="Proteomes" id="UP001597318"/>
    </source>
</evidence>
<name>A0ABW5C5K1_9BACI</name>
<evidence type="ECO:0000256" key="1">
    <source>
        <dbReference type="ARBA" id="ARBA00023125"/>
    </source>
</evidence>
<proteinExistence type="predicted"/>
<dbReference type="Pfam" id="PF12802">
    <property type="entry name" value="MarR_2"/>
    <property type="match status" value="1"/>
</dbReference>
<dbReference type="InterPro" id="IPR039422">
    <property type="entry name" value="MarR/SlyA-like"/>
</dbReference>
<accession>A0ABW5C5K1</accession>
<protein>
    <submittedName>
        <fullName evidence="3">MarR family winged helix-turn-helix transcriptional regulator</fullName>
    </submittedName>
</protein>
<evidence type="ECO:0000313" key="3">
    <source>
        <dbReference type="EMBL" id="MFD2216381.1"/>
    </source>
</evidence>